<feature type="repeat" description="Solcar" evidence="10">
    <location>
        <begin position="126"/>
        <end position="221"/>
    </location>
</feature>
<evidence type="ECO:0000256" key="8">
    <source>
        <dbReference type="ARBA" id="ARBA00023128"/>
    </source>
</evidence>
<feature type="transmembrane region" description="Helical" evidence="12">
    <location>
        <begin position="234"/>
        <end position="252"/>
    </location>
</feature>
<dbReference type="PANTHER" id="PTHR45928:SF1">
    <property type="entry name" value="RE38146P"/>
    <property type="match status" value="1"/>
</dbReference>
<dbReference type="GO" id="GO:0034658">
    <property type="term" value="F:isopropylmalate transmembrane transporter activity"/>
    <property type="evidence" value="ECO:0007669"/>
    <property type="project" value="EnsemblFungi"/>
</dbReference>
<evidence type="ECO:0000256" key="11">
    <source>
        <dbReference type="RuleBase" id="RU000488"/>
    </source>
</evidence>
<keyword evidence="4 10" id="KW-0812">Transmembrane</keyword>
<evidence type="ECO:0000256" key="1">
    <source>
        <dbReference type="ARBA" id="ARBA00004448"/>
    </source>
</evidence>
<evidence type="ECO:0000256" key="3">
    <source>
        <dbReference type="ARBA" id="ARBA00022448"/>
    </source>
</evidence>
<protein>
    <submittedName>
        <fullName evidence="13">Mitochondrial carrier</fullName>
    </submittedName>
</protein>
<dbReference type="PANTHER" id="PTHR45928">
    <property type="entry name" value="RE38146P"/>
    <property type="match status" value="1"/>
</dbReference>
<evidence type="ECO:0000313" key="13">
    <source>
        <dbReference type="EMBL" id="ODV58422.1"/>
    </source>
</evidence>
<dbReference type="GO" id="GO:0005743">
    <property type="term" value="C:mitochondrial inner membrane"/>
    <property type="evidence" value="ECO:0007669"/>
    <property type="project" value="UniProtKB-SubCell"/>
</dbReference>
<dbReference type="GO" id="GO:1901239">
    <property type="term" value="F:malonate(1-) transmembrane transporter activity"/>
    <property type="evidence" value="ECO:0007669"/>
    <property type="project" value="EnsemblFungi"/>
</dbReference>
<dbReference type="RefSeq" id="XP_020044729.1">
    <property type="nucleotide sequence ID" value="XM_020194782.1"/>
</dbReference>
<keyword evidence="3 11" id="KW-0813">Transport</keyword>
<keyword evidence="14" id="KW-1185">Reference proteome</keyword>
<dbReference type="GO" id="GO:0015131">
    <property type="term" value="F:oxaloacetate transmembrane transporter activity"/>
    <property type="evidence" value="ECO:0007669"/>
    <property type="project" value="EnsemblFungi"/>
</dbReference>
<keyword evidence="5" id="KW-0677">Repeat</keyword>
<evidence type="ECO:0000313" key="14">
    <source>
        <dbReference type="Proteomes" id="UP000095038"/>
    </source>
</evidence>
<dbReference type="SUPFAM" id="SSF103506">
    <property type="entry name" value="Mitochondrial carrier"/>
    <property type="match status" value="1"/>
</dbReference>
<dbReference type="InterPro" id="IPR018108">
    <property type="entry name" value="MCP_transmembrane"/>
</dbReference>
<accession>A0A1D2V9T9</accession>
<dbReference type="Gene3D" id="1.50.40.10">
    <property type="entry name" value="Mitochondrial carrier domain"/>
    <property type="match status" value="1"/>
</dbReference>
<dbReference type="FunCoup" id="A0A1D2V9T9">
    <property type="interactions" value="309"/>
</dbReference>
<dbReference type="GeneID" id="30968418"/>
<dbReference type="Pfam" id="PF00153">
    <property type="entry name" value="Mito_carr"/>
    <property type="match status" value="3"/>
</dbReference>
<comment type="similarity">
    <text evidence="2 11">Belongs to the mitochondrial carrier (TC 2.A.29) family.</text>
</comment>
<dbReference type="InterPro" id="IPR023395">
    <property type="entry name" value="MCP_dom_sf"/>
</dbReference>
<gene>
    <name evidence="13" type="ORF">ASCRUDRAFT_82798</name>
</gene>
<keyword evidence="6" id="KW-0999">Mitochondrion inner membrane</keyword>
<name>A0A1D2V9T9_9ASCO</name>
<evidence type="ECO:0000256" key="9">
    <source>
        <dbReference type="ARBA" id="ARBA00023136"/>
    </source>
</evidence>
<feature type="repeat" description="Solcar" evidence="10">
    <location>
        <begin position="232"/>
        <end position="317"/>
    </location>
</feature>
<dbReference type="InParanoid" id="A0A1D2V9T9"/>
<evidence type="ECO:0000256" key="10">
    <source>
        <dbReference type="PROSITE-ProRule" id="PRU00282"/>
    </source>
</evidence>
<evidence type="ECO:0000256" key="6">
    <source>
        <dbReference type="ARBA" id="ARBA00022792"/>
    </source>
</evidence>
<dbReference type="EMBL" id="KV454492">
    <property type="protein sequence ID" value="ODV58422.1"/>
    <property type="molecule type" value="Genomic_DNA"/>
</dbReference>
<comment type="subcellular location">
    <subcellularLocation>
        <location evidence="1">Mitochondrion inner membrane</location>
        <topology evidence="1">Multi-pass membrane protein</topology>
    </subcellularLocation>
</comment>
<dbReference type="OrthoDB" id="6703404at2759"/>
<dbReference type="GO" id="GO:0015116">
    <property type="term" value="F:sulfate transmembrane transporter activity"/>
    <property type="evidence" value="ECO:0007669"/>
    <property type="project" value="EnsemblFungi"/>
</dbReference>
<evidence type="ECO:0000256" key="4">
    <source>
        <dbReference type="ARBA" id="ARBA00022692"/>
    </source>
</evidence>
<dbReference type="PROSITE" id="PS50920">
    <property type="entry name" value="SOLCAR"/>
    <property type="match status" value="3"/>
</dbReference>
<dbReference type="InterPro" id="IPR051508">
    <property type="entry name" value="Mito_Carrier_Antiporter"/>
</dbReference>
<feature type="transmembrane region" description="Helical" evidence="12">
    <location>
        <begin position="132"/>
        <end position="152"/>
    </location>
</feature>
<proteinExistence type="inferred from homology"/>
<dbReference type="Proteomes" id="UP000095038">
    <property type="component" value="Unassembled WGS sequence"/>
</dbReference>
<keyword evidence="7 12" id="KW-1133">Transmembrane helix</keyword>
<evidence type="ECO:0000256" key="5">
    <source>
        <dbReference type="ARBA" id="ARBA00022737"/>
    </source>
</evidence>
<evidence type="ECO:0000256" key="2">
    <source>
        <dbReference type="ARBA" id="ARBA00006375"/>
    </source>
</evidence>
<keyword evidence="8" id="KW-0496">Mitochondrion</keyword>
<sequence>MSQTNEYKPKKSASQQISLLSGFLAGGLASCGAVTFTNPIELVKTRMQLQGELLKRAQVKTIPYHNPVQALYVIYKNEGLRGLQKGLFCAYIYQIALNGCRYGLYEPIRKNFNQIFYPNQDPHIIQKVPINILSGALSGMAGAALGSPLYLIKTRMQSYTASSTIQVGQQTHYNNFYQGLINIYKNENGIKGLFRGVDAAVFRTGVGSAVQLPSYYLFKHKLLDSRYFNGSDSFALHLSASTLAGVLVSIVMNPFDVVLTRIYNQKGNLYRNPIDCFIKTIKTEGFGALYKGLFAQMFRMAPHSILCLIFMEQTMRAAKKLEDSFSITFEDNQFFS</sequence>
<keyword evidence="9 10" id="KW-0472">Membrane</keyword>
<evidence type="ECO:0000256" key="7">
    <source>
        <dbReference type="ARBA" id="ARBA00022989"/>
    </source>
</evidence>
<dbReference type="AlphaFoldDB" id="A0A1D2V9T9"/>
<dbReference type="STRING" id="1344418.A0A1D2V9T9"/>
<feature type="repeat" description="Solcar" evidence="10">
    <location>
        <begin position="17"/>
        <end position="111"/>
    </location>
</feature>
<reference evidence="14" key="1">
    <citation type="submission" date="2016-05" db="EMBL/GenBank/DDBJ databases">
        <title>Comparative genomics of biotechnologically important yeasts.</title>
        <authorList>
            <consortium name="DOE Joint Genome Institute"/>
            <person name="Riley R."/>
            <person name="Haridas S."/>
            <person name="Wolfe K.H."/>
            <person name="Lopes M.R."/>
            <person name="Hittinger C.T."/>
            <person name="Goker M."/>
            <person name="Salamov A."/>
            <person name="Wisecaver J."/>
            <person name="Long T.M."/>
            <person name="Aerts A.L."/>
            <person name="Barry K."/>
            <person name="Choi C."/>
            <person name="Clum A."/>
            <person name="Coughlan A.Y."/>
            <person name="Deshpande S."/>
            <person name="Douglass A.P."/>
            <person name="Hanson S.J."/>
            <person name="Klenk H.-P."/>
            <person name="Labutti K."/>
            <person name="Lapidus A."/>
            <person name="Lindquist E."/>
            <person name="Lipzen A."/>
            <person name="Meier-Kolthoff J.P."/>
            <person name="Ohm R.A."/>
            <person name="Otillar R.P."/>
            <person name="Pangilinan J."/>
            <person name="Peng Y."/>
            <person name="Rokas A."/>
            <person name="Rosa C.A."/>
            <person name="Scheuner C."/>
            <person name="Sibirny A.A."/>
            <person name="Slot J.C."/>
            <person name="Stielow J.B."/>
            <person name="Sun H."/>
            <person name="Kurtzman C.P."/>
            <person name="Blackwell M."/>
            <person name="Grigoriev I.V."/>
            <person name="Jeffries T.W."/>
        </authorList>
    </citation>
    <scope>NUCLEOTIDE SEQUENCE [LARGE SCALE GENOMIC DNA]</scope>
    <source>
        <strain evidence="14">DSM 1968</strain>
    </source>
</reference>
<evidence type="ECO:0000256" key="12">
    <source>
        <dbReference type="SAM" id="Phobius"/>
    </source>
</evidence>
<organism evidence="13 14">
    <name type="scientific">Ascoidea rubescens DSM 1968</name>
    <dbReference type="NCBI Taxonomy" id="1344418"/>
    <lineage>
        <taxon>Eukaryota</taxon>
        <taxon>Fungi</taxon>
        <taxon>Dikarya</taxon>
        <taxon>Ascomycota</taxon>
        <taxon>Saccharomycotina</taxon>
        <taxon>Saccharomycetes</taxon>
        <taxon>Ascoideaceae</taxon>
        <taxon>Ascoidea</taxon>
    </lineage>
</organism>